<dbReference type="SUPFAM" id="SSF53383">
    <property type="entry name" value="PLP-dependent transferases"/>
    <property type="match status" value="1"/>
</dbReference>
<evidence type="ECO:0000313" key="14">
    <source>
        <dbReference type="Proteomes" id="UP000239872"/>
    </source>
</evidence>
<protein>
    <recommendedName>
        <fullName evidence="6">histidinol-phosphate transaminase</fullName>
        <ecNumber evidence="6">2.6.1.9</ecNumber>
    </recommendedName>
</protein>
<comment type="subunit">
    <text evidence="5">Homodimer.</text>
</comment>
<comment type="catalytic activity">
    <reaction evidence="10">
        <text>L-histidinol phosphate + 2-oxoglutarate = 3-(imidazol-4-yl)-2-oxopropyl phosphate + L-glutamate</text>
        <dbReference type="Rhea" id="RHEA:23744"/>
        <dbReference type="ChEBI" id="CHEBI:16810"/>
        <dbReference type="ChEBI" id="CHEBI:29985"/>
        <dbReference type="ChEBI" id="CHEBI:57766"/>
        <dbReference type="ChEBI" id="CHEBI:57980"/>
        <dbReference type="EC" id="2.6.1.9"/>
    </reaction>
</comment>
<evidence type="ECO:0000256" key="4">
    <source>
        <dbReference type="ARBA" id="ARBA00007970"/>
    </source>
</evidence>
<evidence type="ECO:0000256" key="10">
    <source>
        <dbReference type="ARBA" id="ARBA00047481"/>
    </source>
</evidence>
<evidence type="ECO:0000256" key="6">
    <source>
        <dbReference type="ARBA" id="ARBA00012748"/>
    </source>
</evidence>
<dbReference type="GO" id="GO:0030170">
    <property type="term" value="F:pyridoxal phosphate binding"/>
    <property type="evidence" value="ECO:0007669"/>
    <property type="project" value="InterPro"/>
</dbReference>
<dbReference type="OrthoDB" id="9813612at2"/>
<dbReference type="EMBL" id="PPSL01000002">
    <property type="protein sequence ID" value="PQJ11641.1"/>
    <property type="molecule type" value="Genomic_DNA"/>
</dbReference>
<gene>
    <name evidence="13" type="primary">hisC</name>
    <name evidence="13" type="ORF">CJD36_007545</name>
</gene>
<comment type="cofactor">
    <cofactor evidence="1 11">
        <name>pyridoxal 5'-phosphate</name>
        <dbReference type="ChEBI" id="CHEBI:597326"/>
    </cofactor>
</comment>
<comment type="pathway">
    <text evidence="3">Lipid metabolism.</text>
</comment>
<evidence type="ECO:0000256" key="2">
    <source>
        <dbReference type="ARBA" id="ARBA00005011"/>
    </source>
</evidence>
<dbReference type="Gene3D" id="3.90.1150.10">
    <property type="entry name" value="Aspartate Aminotransferase, domain 1"/>
    <property type="match status" value="1"/>
</dbReference>
<keyword evidence="8" id="KW-0808">Transferase</keyword>
<evidence type="ECO:0000256" key="3">
    <source>
        <dbReference type="ARBA" id="ARBA00005189"/>
    </source>
</evidence>
<accession>A0A2S7SYE4</accession>
<evidence type="ECO:0000259" key="12">
    <source>
        <dbReference type="Pfam" id="PF00155"/>
    </source>
</evidence>
<dbReference type="Gene3D" id="3.40.640.10">
    <property type="entry name" value="Type I PLP-dependent aspartate aminotransferase-like (Major domain)"/>
    <property type="match status" value="1"/>
</dbReference>
<dbReference type="NCBIfam" id="TIGR01141">
    <property type="entry name" value="hisC"/>
    <property type="match status" value="1"/>
</dbReference>
<dbReference type="EC" id="2.6.1.9" evidence="6"/>
<sequence length="355" mass="40519">MIRVNTNLKSIEGYKPSDRGNEEVAKLDWNECNLPIDEKYYSILRSAIASINFTEYPNINHERLINKLAAYCRLSADQIQIFNGSDSALSYVFTTFLNPDTKVLIFYPHYSQVETYIKVFTDNINYSNIVDVFGAHTYSTSDIEQNDVIYLSNPNNPTGHFLDAKIVEGLLSKYPDKLFIIDEAYYEFCGYSCVHLVKEHKNIIVSRTFSKAFSLASARLGYICCNKELLHHIDKIRNTKEVNSFAQALGEAALDNFSYIQDRVDLVNENMSIFKTGLKELQVDFVDSKANFVLIKIAEVGKLIKKLKEYKILVRDRSSFAGLENCVRISIGTKEEMGKILAVIKEHKSQFQNGN</sequence>
<dbReference type="InterPro" id="IPR015422">
    <property type="entry name" value="PyrdxlP-dep_Trfase_small"/>
</dbReference>
<evidence type="ECO:0000256" key="5">
    <source>
        <dbReference type="ARBA" id="ARBA00011738"/>
    </source>
</evidence>
<feature type="domain" description="Aminotransferase class I/classII large" evidence="12">
    <location>
        <begin position="47"/>
        <end position="343"/>
    </location>
</feature>
<organism evidence="13 14">
    <name type="scientific">Flavipsychrobacter stenotrophus</name>
    <dbReference type="NCBI Taxonomy" id="2077091"/>
    <lineage>
        <taxon>Bacteria</taxon>
        <taxon>Pseudomonadati</taxon>
        <taxon>Bacteroidota</taxon>
        <taxon>Chitinophagia</taxon>
        <taxon>Chitinophagales</taxon>
        <taxon>Chitinophagaceae</taxon>
        <taxon>Flavipsychrobacter</taxon>
    </lineage>
</organism>
<reference evidence="13 14" key="1">
    <citation type="submission" date="2018-01" db="EMBL/GenBank/DDBJ databases">
        <title>A novel member of the phylum Bacteroidetes isolated from glacier ice.</title>
        <authorList>
            <person name="Liu Q."/>
            <person name="Xin Y.-H."/>
        </authorList>
    </citation>
    <scope>NUCLEOTIDE SEQUENCE [LARGE SCALE GENOMIC DNA]</scope>
    <source>
        <strain evidence="13 14">RB1R16</strain>
    </source>
</reference>
<comment type="similarity">
    <text evidence="4">Belongs to the class-II pyridoxal-phosphate-dependent aminotransferase family. Histidinol-phosphate aminotransferase subfamily.</text>
</comment>
<dbReference type="GO" id="GO:0004400">
    <property type="term" value="F:histidinol-phosphate transaminase activity"/>
    <property type="evidence" value="ECO:0007669"/>
    <property type="project" value="UniProtKB-EC"/>
</dbReference>
<dbReference type="InterPro" id="IPR050106">
    <property type="entry name" value="HistidinolP_aminotransfase"/>
</dbReference>
<dbReference type="InterPro" id="IPR001917">
    <property type="entry name" value="Aminotrans_II_pyridoxalP_BS"/>
</dbReference>
<dbReference type="CDD" id="cd00609">
    <property type="entry name" value="AAT_like"/>
    <property type="match status" value="1"/>
</dbReference>
<evidence type="ECO:0000256" key="7">
    <source>
        <dbReference type="ARBA" id="ARBA00022576"/>
    </source>
</evidence>
<dbReference type="Proteomes" id="UP000239872">
    <property type="component" value="Unassembled WGS sequence"/>
</dbReference>
<comment type="caution">
    <text evidence="13">The sequence shown here is derived from an EMBL/GenBank/DDBJ whole genome shotgun (WGS) entry which is preliminary data.</text>
</comment>
<keyword evidence="14" id="KW-1185">Reference proteome</keyword>
<evidence type="ECO:0000256" key="9">
    <source>
        <dbReference type="ARBA" id="ARBA00022898"/>
    </source>
</evidence>
<keyword evidence="9 11" id="KW-0663">Pyridoxal phosphate</keyword>
<dbReference type="GO" id="GO:0000105">
    <property type="term" value="P:L-histidine biosynthetic process"/>
    <property type="evidence" value="ECO:0007669"/>
    <property type="project" value="InterPro"/>
</dbReference>
<dbReference type="PROSITE" id="PS00599">
    <property type="entry name" value="AA_TRANSFER_CLASS_2"/>
    <property type="match status" value="1"/>
</dbReference>
<dbReference type="InterPro" id="IPR015421">
    <property type="entry name" value="PyrdxlP-dep_Trfase_major"/>
</dbReference>
<dbReference type="InterPro" id="IPR004839">
    <property type="entry name" value="Aminotransferase_I/II_large"/>
</dbReference>
<proteinExistence type="inferred from homology"/>
<keyword evidence="7" id="KW-0032">Aminotransferase</keyword>
<evidence type="ECO:0000313" key="13">
    <source>
        <dbReference type="EMBL" id="PQJ11641.1"/>
    </source>
</evidence>
<comment type="pathway">
    <text evidence="2">Amino-acid biosynthesis; L-histidine biosynthesis; L-histidine from 5-phospho-alpha-D-ribose 1-diphosphate: step 7/9.</text>
</comment>
<dbReference type="AlphaFoldDB" id="A0A2S7SYE4"/>
<dbReference type="PANTHER" id="PTHR43643">
    <property type="entry name" value="HISTIDINOL-PHOSPHATE AMINOTRANSFERASE 2"/>
    <property type="match status" value="1"/>
</dbReference>
<evidence type="ECO:0000256" key="1">
    <source>
        <dbReference type="ARBA" id="ARBA00001933"/>
    </source>
</evidence>
<name>A0A2S7SYE4_9BACT</name>
<dbReference type="PANTHER" id="PTHR43643:SF3">
    <property type="entry name" value="HISTIDINOL-PHOSPHATE AMINOTRANSFERASE"/>
    <property type="match status" value="1"/>
</dbReference>
<evidence type="ECO:0000256" key="11">
    <source>
        <dbReference type="RuleBase" id="RU003693"/>
    </source>
</evidence>
<dbReference type="Pfam" id="PF00155">
    <property type="entry name" value="Aminotran_1_2"/>
    <property type="match status" value="1"/>
</dbReference>
<dbReference type="InterPro" id="IPR015424">
    <property type="entry name" value="PyrdxlP-dep_Trfase"/>
</dbReference>
<dbReference type="RefSeq" id="WP_105038521.1">
    <property type="nucleotide sequence ID" value="NZ_PPSL01000002.1"/>
</dbReference>
<evidence type="ECO:0000256" key="8">
    <source>
        <dbReference type="ARBA" id="ARBA00022679"/>
    </source>
</evidence>
<dbReference type="InterPro" id="IPR005861">
    <property type="entry name" value="HisP_aminotrans"/>
</dbReference>